<dbReference type="PROSITE" id="PS01188">
    <property type="entry name" value="ELO"/>
    <property type="match status" value="1"/>
</dbReference>
<keyword evidence="7 12" id="KW-1133">Transmembrane helix</keyword>
<protein>
    <recommendedName>
        <fullName evidence="12">Elongation of fatty acids protein</fullName>
        <ecNumber evidence="12">2.3.1.-</ecNumber>
    </recommendedName>
</protein>
<comment type="catalytic activity">
    <reaction evidence="11">
        <text>a very-long-chain acyl-CoA + malonyl-CoA + H(+) = a very-long-chain 3-oxoacyl-CoA + CO2 + CoA</text>
        <dbReference type="Rhea" id="RHEA:32727"/>
        <dbReference type="ChEBI" id="CHEBI:15378"/>
        <dbReference type="ChEBI" id="CHEBI:16526"/>
        <dbReference type="ChEBI" id="CHEBI:57287"/>
        <dbReference type="ChEBI" id="CHEBI:57384"/>
        <dbReference type="ChEBI" id="CHEBI:90725"/>
        <dbReference type="ChEBI" id="CHEBI:90736"/>
        <dbReference type="EC" id="2.3.1.199"/>
    </reaction>
</comment>
<keyword evidence="8 12" id="KW-0443">Lipid metabolism</keyword>
<evidence type="ECO:0000256" key="2">
    <source>
        <dbReference type="ARBA" id="ARBA00007263"/>
    </source>
</evidence>
<keyword evidence="6 12" id="KW-0276">Fatty acid metabolism</keyword>
<proteinExistence type="inferred from homology"/>
<evidence type="ECO:0000256" key="6">
    <source>
        <dbReference type="ARBA" id="ARBA00022832"/>
    </source>
</evidence>
<feature type="region of interest" description="Disordered" evidence="13">
    <location>
        <begin position="332"/>
        <end position="353"/>
    </location>
</feature>
<evidence type="ECO:0000256" key="9">
    <source>
        <dbReference type="ARBA" id="ARBA00023136"/>
    </source>
</evidence>
<evidence type="ECO:0000256" key="4">
    <source>
        <dbReference type="ARBA" id="ARBA00022679"/>
    </source>
</evidence>
<evidence type="ECO:0000256" key="3">
    <source>
        <dbReference type="ARBA" id="ARBA00022516"/>
    </source>
</evidence>
<evidence type="ECO:0000256" key="8">
    <source>
        <dbReference type="ARBA" id="ARBA00023098"/>
    </source>
</evidence>
<dbReference type="EC" id="2.3.1.-" evidence="12"/>
<feature type="transmembrane region" description="Helical" evidence="12">
    <location>
        <begin position="275"/>
        <end position="298"/>
    </location>
</feature>
<keyword evidence="4 12" id="KW-0808">Transferase</keyword>
<dbReference type="EMBL" id="CP015054">
    <property type="protein sequence ID" value="QGN14049.1"/>
    <property type="molecule type" value="Genomic_DNA"/>
</dbReference>
<evidence type="ECO:0000256" key="11">
    <source>
        <dbReference type="ARBA" id="ARBA00047375"/>
    </source>
</evidence>
<reference evidence="14 15" key="1">
    <citation type="submission" date="2016-03" db="EMBL/GenBank/DDBJ databases">
        <title>How can Kluyveromyces marxianus grow so fast - potential evolutionary course in Saccharomyces Complex revealed by comparative genomics.</title>
        <authorList>
            <person name="Mo W."/>
            <person name="Lu W."/>
            <person name="Yang X."/>
            <person name="Qi J."/>
            <person name="Lv H."/>
        </authorList>
    </citation>
    <scope>NUCLEOTIDE SEQUENCE [LARGE SCALE GENOMIC DNA]</scope>
    <source>
        <strain evidence="14 15">FIM1</strain>
    </source>
</reference>
<reference evidence="14 15" key="2">
    <citation type="submission" date="2019-11" db="EMBL/GenBank/DDBJ databases">
        <authorList>
            <person name="Lu H."/>
        </authorList>
    </citation>
    <scope>NUCLEOTIDE SEQUENCE [LARGE SCALE GENOMIC DNA]</scope>
    <source>
        <strain evidence="14 15">FIM1</strain>
    </source>
</reference>
<keyword evidence="15" id="KW-1185">Reference proteome</keyword>
<evidence type="ECO:0000256" key="7">
    <source>
        <dbReference type="ARBA" id="ARBA00022989"/>
    </source>
</evidence>
<evidence type="ECO:0000313" key="14">
    <source>
        <dbReference type="EMBL" id="QGN14049.1"/>
    </source>
</evidence>
<evidence type="ECO:0000256" key="1">
    <source>
        <dbReference type="ARBA" id="ARBA00004141"/>
    </source>
</evidence>
<feature type="compositionally biased region" description="Basic residues" evidence="13">
    <location>
        <begin position="343"/>
        <end position="353"/>
    </location>
</feature>
<evidence type="ECO:0000313" key="15">
    <source>
        <dbReference type="Proteomes" id="UP000422736"/>
    </source>
</evidence>
<keyword evidence="5 12" id="KW-0812">Transmembrane</keyword>
<feature type="transmembrane region" description="Helical" evidence="12">
    <location>
        <begin position="70"/>
        <end position="91"/>
    </location>
</feature>
<accession>A0ABX6EQQ8</accession>
<dbReference type="PANTHER" id="PTHR11157">
    <property type="entry name" value="FATTY ACID ACYL TRANSFERASE-RELATED"/>
    <property type="match status" value="1"/>
</dbReference>
<dbReference type="PANTHER" id="PTHR11157:SF134">
    <property type="entry name" value="ELONGATION OF FATTY ACIDS PROTEIN 1-RELATED"/>
    <property type="match status" value="1"/>
</dbReference>
<keyword evidence="9 12" id="KW-0472">Membrane</keyword>
<sequence length="353" mass="40377">MESFLKSNQYAAGLVEKYPVILDYVPTVDRPFFNVSLWTHFDAAVSKATDGKFIPSQFTFVAGELPLSELFPVMGMIGTYYLVIFGGRAVLKNTEPLKLNFLFQLHNLFLTTLSLTLLVLMVEQLVPMIAKHGLYYAICNQGAWTQPMVTLYYMNYITKYIEFIDTIFLVLKHKKLTFLHTYHHGATALLCYTQLVGTTAISWVPISLNLGVHVVMYWYYFLAARGIRVWWKEWVTRFQIIQFIIDIGFIYFAVWQKVATDYFPTLPHCGECVGSTTATFSGCAIISSYLFLFIAFYIEVYRRQGTKKSKVIKRVKGGVAAKVNEYVNVDVKNVNTPSPSPAPRKRNTRSRKA</sequence>
<dbReference type="InterPro" id="IPR002076">
    <property type="entry name" value="ELO_fam"/>
</dbReference>
<dbReference type="InterPro" id="IPR030457">
    <property type="entry name" value="ELO_CS"/>
</dbReference>
<organism evidence="14 15">
    <name type="scientific">Kluyveromyces marxianus</name>
    <name type="common">Yeast</name>
    <name type="synonym">Candida kefyr</name>
    <dbReference type="NCBI Taxonomy" id="4911"/>
    <lineage>
        <taxon>Eukaryota</taxon>
        <taxon>Fungi</taxon>
        <taxon>Dikarya</taxon>
        <taxon>Ascomycota</taxon>
        <taxon>Saccharomycotina</taxon>
        <taxon>Saccharomycetes</taxon>
        <taxon>Saccharomycetales</taxon>
        <taxon>Saccharomycetaceae</taxon>
        <taxon>Kluyveromyces</taxon>
    </lineage>
</organism>
<evidence type="ECO:0000256" key="10">
    <source>
        <dbReference type="ARBA" id="ARBA00023160"/>
    </source>
</evidence>
<name>A0ABX6EQQ8_KLUMA</name>
<comment type="subcellular location">
    <subcellularLocation>
        <location evidence="1">Membrane</location>
        <topology evidence="1">Multi-pass membrane protein</topology>
    </subcellularLocation>
</comment>
<dbReference type="Pfam" id="PF01151">
    <property type="entry name" value="ELO"/>
    <property type="match status" value="1"/>
</dbReference>
<keyword evidence="10 12" id="KW-0275">Fatty acid biosynthesis</keyword>
<evidence type="ECO:0000256" key="13">
    <source>
        <dbReference type="SAM" id="MobiDB-lite"/>
    </source>
</evidence>
<feature type="transmembrane region" description="Helical" evidence="12">
    <location>
        <begin position="234"/>
        <end position="255"/>
    </location>
</feature>
<gene>
    <name evidence="14" type="primary">FEN1</name>
    <name evidence="14" type="ORF">FIM1_700</name>
</gene>
<feature type="transmembrane region" description="Helical" evidence="12">
    <location>
        <begin position="201"/>
        <end position="222"/>
    </location>
</feature>
<evidence type="ECO:0000256" key="12">
    <source>
        <dbReference type="RuleBase" id="RU361115"/>
    </source>
</evidence>
<keyword evidence="3 12" id="KW-0444">Lipid biosynthesis</keyword>
<comment type="catalytic activity">
    <reaction evidence="12">
        <text>an acyl-CoA + malonyl-CoA + H(+) = a 3-oxoacyl-CoA + CO2 + CoA</text>
        <dbReference type="Rhea" id="RHEA:50252"/>
        <dbReference type="ChEBI" id="CHEBI:15378"/>
        <dbReference type="ChEBI" id="CHEBI:16526"/>
        <dbReference type="ChEBI" id="CHEBI:57287"/>
        <dbReference type="ChEBI" id="CHEBI:57384"/>
        <dbReference type="ChEBI" id="CHEBI:58342"/>
        <dbReference type="ChEBI" id="CHEBI:90726"/>
    </reaction>
    <physiologicalReaction direction="left-to-right" evidence="12">
        <dbReference type="Rhea" id="RHEA:50253"/>
    </physiologicalReaction>
</comment>
<comment type="similarity">
    <text evidence="2 12">Belongs to the ELO family.</text>
</comment>
<feature type="transmembrane region" description="Helical" evidence="12">
    <location>
        <begin position="103"/>
        <end position="122"/>
    </location>
</feature>
<evidence type="ECO:0000256" key="5">
    <source>
        <dbReference type="ARBA" id="ARBA00022692"/>
    </source>
</evidence>
<dbReference type="Proteomes" id="UP000422736">
    <property type="component" value="Chromosome 1"/>
</dbReference>